<accession>A0ACC1RTV2</accession>
<name>A0ACC1RTV2_9APHY</name>
<reference evidence="1" key="1">
    <citation type="submission" date="2022-07" db="EMBL/GenBank/DDBJ databases">
        <title>Genome Sequence of Phlebia brevispora.</title>
        <authorList>
            <person name="Buettner E."/>
        </authorList>
    </citation>
    <scope>NUCLEOTIDE SEQUENCE</scope>
    <source>
        <strain evidence="1">MPL23</strain>
    </source>
</reference>
<comment type="caution">
    <text evidence="1">The sequence shown here is derived from an EMBL/GenBank/DDBJ whole genome shotgun (WGS) entry which is preliminary data.</text>
</comment>
<keyword evidence="2" id="KW-1185">Reference proteome</keyword>
<dbReference type="Proteomes" id="UP001148662">
    <property type="component" value="Unassembled WGS sequence"/>
</dbReference>
<sequence>MLHGSANNGVHARDADSIPREVKGDRHPLVLRAGPQREARGLPLGGFIVDDVPAAGGFIVDDDEEGGRTSQSSADEDSRDPPAYTHMPLRLIPAAMRVLRMSRPDDPDNLNMFRRAAMGYKKLSVPDSELQVSRSDFRAIVAGMLDPDQDARRDANGVVRRAYSPWAENSDELLGVVNYSDIDFGAALSSDEDSDDEDSDDGDSEDEYEVSDEAMSEDDSDDEYQAGGSTRAPGKGKSTARTSARRSGRKRRRDESSDSAPYLDTEDEGPKRITLRQQEECRRTWALFFPDVPDDHLDIQRIMIKDISRVADLLKEKITTEQIIEMLDAFSTSPDKSMSLSDFEQMMVAAKLA</sequence>
<evidence type="ECO:0000313" key="2">
    <source>
        <dbReference type="Proteomes" id="UP001148662"/>
    </source>
</evidence>
<gene>
    <name evidence="1" type="ORF">NM688_g8610</name>
</gene>
<protein>
    <submittedName>
        <fullName evidence="1">Uncharacterized protein</fullName>
    </submittedName>
</protein>
<organism evidence="1 2">
    <name type="scientific">Phlebia brevispora</name>
    <dbReference type="NCBI Taxonomy" id="194682"/>
    <lineage>
        <taxon>Eukaryota</taxon>
        <taxon>Fungi</taxon>
        <taxon>Dikarya</taxon>
        <taxon>Basidiomycota</taxon>
        <taxon>Agaricomycotina</taxon>
        <taxon>Agaricomycetes</taxon>
        <taxon>Polyporales</taxon>
        <taxon>Meruliaceae</taxon>
        <taxon>Phlebia</taxon>
    </lineage>
</organism>
<evidence type="ECO:0000313" key="1">
    <source>
        <dbReference type="EMBL" id="KAJ3524148.1"/>
    </source>
</evidence>
<proteinExistence type="predicted"/>
<dbReference type="EMBL" id="JANHOG010002368">
    <property type="protein sequence ID" value="KAJ3524148.1"/>
    <property type="molecule type" value="Genomic_DNA"/>
</dbReference>